<dbReference type="InterPro" id="IPR049064">
    <property type="entry name" value="NAD_Glu_DH_ACT3"/>
</dbReference>
<proteinExistence type="predicted"/>
<evidence type="ECO:0000259" key="2">
    <source>
        <dbReference type="Pfam" id="PF05088"/>
    </source>
</evidence>
<dbReference type="Pfam" id="PF21073">
    <property type="entry name" value="GDH_HM1"/>
    <property type="match status" value="1"/>
</dbReference>
<dbReference type="InterPro" id="IPR049059">
    <property type="entry name" value="NAD_Glu_DH_HM1"/>
</dbReference>
<dbReference type="Pfam" id="PF21075">
    <property type="entry name" value="GDH_ACT1"/>
    <property type="match status" value="1"/>
</dbReference>
<dbReference type="InterPro" id="IPR049058">
    <property type="entry name" value="NAD_Glu_DH_HM2"/>
</dbReference>
<dbReference type="Proteomes" id="UP001209854">
    <property type="component" value="Unassembled WGS sequence"/>
</dbReference>
<gene>
    <name evidence="7" type="ORF">NX722_12475</name>
</gene>
<accession>A0ABT3MVQ9</accession>
<feature type="domain" description="NAD-specific glutamate dehydrogenase C-terminal" evidence="3">
    <location>
        <begin position="1274"/>
        <end position="1612"/>
    </location>
</feature>
<reference evidence="7 8" key="1">
    <citation type="submission" date="2022-10" db="EMBL/GenBank/DDBJ databases">
        <title>High-quality genome sequences of two octocoral-associated bacteria, Endozoicomonas euniceicola EF212 and Endozoicomonas gorgoniicola PS125.</title>
        <authorList>
            <person name="Chiou Y.-J."/>
            <person name="Chen Y.-H."/>
        </authorList>
    </citation>
    <scope>NUCLEOTIDE SEQUENCE [LARGE SCALE GENOMIC DNA]</scope>
    <source>
        <strain evidence="7 8">PS125</strain>
    </source>
</reference>
<protein>
    <submittedName>
        <fullName evidence="7">NAD-glutamate dehydrogenase</fullName>
    </submittedName>
</protein>
<evidence type="ECO:0000259" key="6">
    <source>
        <dbReference type="Pfam" id="PF21077"/>
    </source>
</evidence>
<dbReference type="InterPro" id="IPR048381">
    <property type="entry name" value="GDH_C"/>
</dbReference>
<dbReference type="RefSeq" id="WP_262568262.1">
    <property type="nucleotide sequence ID" value="NZ_JAPFCC010000001.1"/>
</dbReference>
<evidence type="ECO:0000313" key="7">
    <source>
        <dbReference type="EMBL" id="MCW7553435.1"/>
    </source>
</evidence>
<name>A0ABT3MVQ9_9GAMM</name>
<dbReference type="Gene3D" id="3.40.50.720">
    <property type="entry name" value="NAD(P)-binding Rossmann-like Domain"/>
    <property type="match status" value="1"/>
</dbReference>
<dbReference type="PIRSF" id="PIRSF036761">
    <property type="entry name" value="GDH_Mll4104"/>
    <property type="match status" value="1"/>
</dbReference>
<dbReference type="SUPFAM" id="SSF53223">
    <property type="entry name" value="Aminoacid dehydrogenase-like, N-terminal domain"/>
    <property type="match status" value="1"/>
</dbReference>
<dbReference type="EMBL" id="JAPFCC010000001">
    <property type="protein sequence ID" value="MCW7553435.1"/>
    <property type="molecule type" value="Genomic_DNA"/>
</dbReference>
<dbReference type="PANTHER" id="PTHR43403:SF1">
    <property type="entry name" value="NAD-SPECIFIC GLUTAMATE DEHYDROGENASE"/>
    <property type="match status" value="1"/>
</dbReference>
<evidence type="ECO:0000259" key="3">
    <source>
        <dbReference type="Pfam" id="PF21074"/>
    </source>
</evidence>
<feature type="domain" description="NAD-glutamate dehydrogenase ACT2" evidence="5">
    <location>
        <begin position="413"/>
        <end position="500"/>
    </location>
</feature>
<dbReference type="InterPro" id="IPR024727">
    <property type="entry name" value="NAD_Glu_DH_N_ACT1"/>
</dbReference>
<dbReference type="Pfam" id="PF21076">
    <property type="entry name" value="GDH_ACT2"/>
    <property type="match status" value="1"/>
</dbReference>
<evidence type="ECO:0000256" key="1">
    <source>
        <dbReference type="ARBA" id="ARBA00023002"/>
    </source>
</evidence>
<evidence type="ECO:0000313" key="8">
    <source>
        <dbReference type="Proteomes" id="UP001209854"/>
    </source>
</evidence>
<comment type="caution">
    <text evidence="7">The sequence shown here is derived from an EMBL/GenBank/DDBJ whole genome shotgun (WGS) entry which is preliminary data.</text>
</comment>
<sequence>MGQRDAQERKEALDKILDELAPQVPAEQYDALRLFVYQYYSMDTRQDLMGQKRRDLLGSTLSFWKFLQYHDPEQPEIEVLNPDYPHHGWHSTHTVIRIIHRDMPFLVDSLRMKLNERGVVIHHLRNTILQSRRNEHYQMVFGDRVKGSDGDSGGDSGGDSLEATNCKEAIIYVEIDRQEKDEDLEALREQIYAIMEDVSRVVEDYVPTCERIRQLAATLTGDRAKEVQDFLGWLLDNKFTFLGYEELKVIEQSGKKQIIRPSESLLGLLKINHQGGIGQLDLEPFIEHDFFEQTEPLSFTKASVRSTVHRPAYPDLITVRQFAEDGSVVGEARIVGLYTSPVYRQSPFRIPYIASKVTEIFEQSGLGHKSHHGKDLEQILEVFPRDELFQTPSDELFQTVMDILRIQERKQIRLFIRQDPYGPFCSALVFVPREVYSTELRRRMETILCHHLQSVDSEFTTYFSESVLARVHFNFKLRNRVEFSQESINDELILAASSWEDEVRASILESHGEVKGNQLTSLYANGFSAAYREAFTPDAAAVDVEHFQCIDKDNPLSMGFYQSLNDAPDRIHFKLYHFVEPLPLADQIPIIENLGLRVIGEYPFLIHKSNGEMIWIHDFLLSFHDNVNTNIQKVDGIFKKAFEKIWFGEAENDRFNLLVLAAGMNWRQVAMLRGYARYIKQIRMGFSQTYIAETLCNNIEITRQLLELFEVRFNPELALSRTQRLARQQQIQQSILEALDQVTVLSEDRIIRRFQTVISATLRTNFYQMDEEDNPKSYISFKISPRDIPDIPKPMPLYEIFVYSPRVEGVHLRGGKVARGGLRWSDRVEDYRTEVLGLVKAQQVKNALIVPVGAKGGFAPKQMPVNPSREAMMEEGIACYQIFIRALLDVTDNLVENEVIHPKSVVYYDDKDSYLVVAADKGTATFSDIANNIAQEYNFWLGDAFASGGSVGYDHKKMGITAKGAWVSVQRHFRERGINVQQDNVTVIGIGDMAGDVFGNGLLSSETLQMVAAFNHMHIFIDPNPDPVRSYHERRRLFNLPRSSWQDYDSKLISEGGGLFSRNAKSVVVSEPMKERFGIKANRLTPNELIRSLLRAPVDLIWNGGIGTYVKAINESHAHVGDKANDPLRINGCELRAKVVGEGGNLGLSQLGRVEYALQGGALNTDFIDNSGGVDCSDHEVNIKILLNDIVSNGDMTMKQRNQLLESMTDDVARLVLLNNYRQTQAITQAESEARYRMDEYKRFIDYLESEGRLDRNIEYLPDNEALAERSSAGQGLTRPELSLLISYSKAELKEALMASDVINEDYLSKELFTTFPEVLVEPFSEQINHHRLRREIIATQIANHMIDMMGITYVHRVRQTTGANAPEIARAFLVSRDVFGIQDYWQLIESLDYKLSSSLQQQLMGSMIKLVRRASRWFIRLKRQDLVAAETVEQYGPLIQEFIHSFVDYLSDTEHENLSAKVEQMVGNQIPEDVAKLVCGQRYLLSSLPIIQAADQTGKPIESVARTFFAIGERLDLNWYSQELGSLEVTNHWQSLARDSIRDELTWQQRALTVALLSAASDTGDDLAQQLDAWMMHHHALVVRWQSMLAEIRNASVSEMAMFTVANRELMDLAQATIHSAQPH</sequence>
<dbReference type="SUPFAM" id="SSF51735">
    <property type="entry name" value="NAD(P)-binding Rossmann-fold domains"/>
    <property type="match status" value="1"/>
</dbReference>
<feature type="domain" description="NAD-glutamate dehydrogenase N-terminal ACT1" evidence="4">
    <location>
        <begin position="35"/>
        <end position="191"/>
    </location>
</feature>
<dbReference type="PANTHER" id="PTHR43403">
    <property type="entry name" value="NAD-SPECIFIC GLUTAMATE DEHYDROGENASE"/>
    <property type="match status" value="1"/>
</dbReference>
<evidence type="ECO:0000259" key="5">
    <source>
        <dbReference type="Pfam" id="PF21076"/>
    </source>
</evidence>
<dbReference type="Pfam" id="PF21078">
    <property type="entry name" value="GDH_HM3"/>
    <property type="match status" value="1"/>
</dbReference>
<organism evidence="7 8">
    <name type="scientific">Endozoicomonas gorgoniicola</name>
    <dbReference type="NCBI Taxonomy" id="1234144"/>
    <lineage>
        <taxon>Bacteria</taxon>
        <taxon>Pseudomonadati</taxon>
        <taxon>Pseudomonadota</taxon>
        <taxon>Gammaproteobacteria</taxon>
        <taxon>Oceanospirillales</taxon>
        <taxon>Endozoicomonadaceae</taxon>
        <taxon>Endozoicomonas</taxon>
    </lineage>
</organism>
<evidence type="ECO:0000259" key="4">
    <source>
        <dbReference type="Pfam" id="PF21075"/>
    </source>
</evidence>
<feature type="domain" description="NAD-glutamate dehydrogenase catalytic" evidence="2">
    <location>
        <begin position="735"/>
        <end position="1229"/>
    </location>
</feature>
<dbReference type="Pfam" id="PF21079">
    <property type="entry name" value="GDH_HM2"/>
    <property type="match status" value="1"/>
</dbReference>
<dbReference type="Pfam" id="PF21074">
    <property type="entry name" value="GDH_C"/>
    <property type="match status" value="1"/>
</dbReference>
<dbReference type="InterPro" id="IPR028971">
    <property type="entry name" value="NAD-GDH_cat"/>
</dbReference>
<keyword evidence="1" id="KW-0560">Oxidoreductase</keyword>
<feature type="domain" description="NAD-glutamate dehydrogenase ACT3" evidence="6">
    <location>
        <begin position="556"/>
        <end position="633"/>
    </location>
</feature>
<dbReference type="InterPro" id="IPR046346">
    <property type="entry name" value="Aminoacid_DH-like_N_sf"/>
</dbReference>
<dbReference type="InterPro" id="IPR007780">
    <property type="entry name" value="NAD_Glu_DH_bac"/>
</dbReference>
<dbReference type="InterPro" id="IPR036291">
    <property type="entry name" value="NAD(P)-bd_dom_sf"/>
</dbReference>
<dbReference type="Pfam" id="PF05088">
    <property type="entry name" value="Bac_GDH_CD"/>
    <property type="match status" value="1"/>
</dbReference>
<keyword evidence="8" id="KW-1185">Reference proteome</keyword>
<dbReference type="Pfam" id="PF21077">
    <property type="entry name" value="GDH_ACT3"/>
    <property type="match status" value="1"/>
</dbReference>
<dbReference type="InterPro" id="IPR049056">
    <property type="entry name" value="NAD_Glu_DH_HM3"/>
</dbReference>
<dbReference type="InterPro" id="IPR049062">
    <property type="entry name" value="NAD_Glu_DH_ACT2"/>
</dbReference>